<dbReference type="GO" id="GO:0004725">
    <property type="term" value="F:protein tyrosine phosphatase activity"/>
    <property type="evidence" value="ECO:0007669"/>
    <property type="project" value="InterPro"/>
</dbReference>
<evidence type="ECO:0000259" key="1">
    <source>
        <dbReference type="PROSITE" id="PS50055"/>
    </source>
</evidence>
<dbReference type="STRING" id="6669.E9G1J5"/>
<dbReference type="HOGENOM" id="CLU_1385458_0_0_1"/>
<dbReference type="InterPro" id="IPR029021">
    <property type="entry name" value="Prot-tyrosine_phosphatase-like"/>
</dbReference>
<proteinExistence type="predicted"/>
<keyword evidence="3" id="KW-1185">Reference proteome</keyword>
<dbReference type="SUPFAM" id="SSF52799">
    <property type="entry name" value="(Phosphotyrosine protein) phosphatases II"/>
    <property type="match status" value="1"/>
</dbReference>
<accession>E9G1J5</accession>
<sequence length="197" mass="22464">MSITTATLQLYPWKVPEFILNQHRELKGATSMRRGYKHPLEATVSDFGEMVWDHNSQTVVVLSYTADEDYQVRMWNLKTFASGLYDHKIQLPAVGNHPAHPDEYVTQMEVAAPVIQDDYELWVFYCPSWPYRGAANPDLAALFRLPKFYKTNFGAQSLETMLSTTTSSTPSNILHMNLDASRFGNHAVQHIQIPEAE</sequence>
<reference evidence="2 3" key="1">
    <citation type="journal article" date="2011" name="Science">
        <title>The ecoresponsive genome of Daphnia pulex.</title>
        <authorList>
            <person name="Colbourne J.K."/>
            <person name="Pfrender M.E."/>
            <person name="Gilbert D."/>
            <person name="Thomas W.K."/>
            <person name="Tucker A."/>
            <person name="Oakley T.H."/>
            <person name="Tokishita S."/>
            <person name="Aerts A."/>
            <person name="Arnold G.J."/>
            <person name="Basu M.K."/>
            <person name="Bauer D.J."/>
            <person name="Caceres C.E."/>
            <person name="Carmel L."/>
            <person name="Casola C."/>
            <person name="Choi J.H."/>
            <person name="Detter J.C."/>
            <person name="Dong Q."/>
            <person name="Dusheyko S."/>
            <person name="Eads B.D."/>
            <person name="Frohlich T."/>
            <person name="Geiler-Samerotte K.A."/>
            <person name="Gerlach D."/>
            <person name="Hatcher P."/>
            <person name="Jogdeo S."/>
            <person name="Krijgsveld J."/>
            <person name="Kriventseva E.V."/>
            <person name="Kultz D."/>
            <person name="Laforsch C."/>
            <person name="Lindquist E."/>
            <person name="Lopez J."/>
            <person name="Manak J.R."/>
            <person name="Muller J."/>
            <person name="Pangilinan J."/>
            <person name="Patwardhan R.P."/>
            <person name="Pitluck S."/>
            <person name="Pritham E.J."/>
            <person name="Rechtsteiner A."/>
            <person name="Rho M."/>
            <person name="Rogozin I.B."/>
            <person name="Sakarya O."/>
            <person name="Salamov A."/>
            <person name="Schaack S."/>
            <person name="Shapiro H."/>
            <person name="Shiga Y."/>
            <person name="Skalitzky C."/>
            <person name="Smith Z."/>
            <person name="Souvorov A."/>
            <person name="Sung W."/>
            <person name="Tang Z."/>
            <person name="Tsuchiya D."/>
            <person name="Tu H."/>
            <person name="Vos H."/>
            <person name="Wang M."/>
            <person name="Wolf Y.I."/>
            <person name="Yamagata H."/>
            <person name="Yamada T."/>
            <person name="Ye Y."/>
            <person name="Shaw J.R."/>
            <person name="Andrews J."/>
            <person name="Crease T.J."/>
            <person name="Tang H."/>
            <person name="Lucas S.M."/>
            <person name="Robertson H.M."/>
            <person name="Bork P."/>
            <person name="Koonin E.V."/>
            <person name="Zdobnov E.M."/>
            <person name="Grigoriev I.V."/>
            <person name="Lynch M."/>
            <person name="Boore J.L."/>
        </authorList>
    </citation>
    <scope>NUCLEOTIDE SEQUENCE [LARGE SCALE GENOMIC DNA]</scope>
</reference>
<dbReference type="OrthoDB" id="7339949at2759"/>
<dbReference type="PhylomeDB" id="E9G1J5"/>
<dbReference type="AlphaFoldDB" id="E9G1J5"/>
<dbReference type="EMBL" id="GL732529">
    <property type="protein sequence ID" value="EFX86506.1"/>
    <property type="molecule type" value="Genomic_DNA"/>
</dbReference>
<protein>
    <recommendedName>
        <fullName evidence="1">Tyrosine-protein phosphatase domain-containing protein</fullName>
    </recommendedName>
</protein>
<dbReference type="Gene3D" id="3.90.190.10">
    <property type="entry name" value="Protein tyrosine phosphatase superfamily"/>
    <property type="match status" value="1"/>
</dbReference>
<dbReference type="KEGG" id="dpx:DAPPUDRAFT_236228"/>
<dbReference type="Pfam" id="PF00102">
    <property type="entry name" value="Y_phosphatase"/>
    <property type="match status" value="1"/>
</dbReference>
<evidence type="ECO:0000313" key="3">
    <source>
        <dbReference type="Proteomes" id="UP000000305"/>
    </source>
</evidence>
<dbReference type="PROSITE" id="PS50055">
    <property type="entry name" value="TYR_PHOSPHATASE_PTP"/>
    <property type="match status" value="1"/>
</dbReference>
<dbReference type="InterPro" id="IPR000242">
    <property type="entry name" value="PTP_cat"/>
</dbReference>
<evidence type="ECO:0000313" key="2">
    <source>
        <dbReference type="EMBL" id="EFX86506.1"/>
    </source>
</evidence>
<dbReference type="InParanoid" id="E9G1J5"/>
<organism evidence="2 3">
    <name type="scientific">Daphnia pulex</name>
    <name type="common">Water flea</name>
    <dbReference type="NCBI Taxonomy" id="6669"/>
    <lineage>
        <taxon>Eukaryota</taxon>
        <taxon>Metazoa</taxon>
        <taxon>Ecdysozoa</taxon>
        <taxon>Arthropoda</taxon>
        <taxon>Crustacea</taxon>
        <taxon>Branchiopoda</taxon>
        <taxon>Diplostraca</taxon>
        <taxon>Cladocera</taxon>
        <taxon>Anomopoda</taxon>
        <taxon>Daphniidae</taxon>
        <taxon>Daphnia</taxon>
    </lineage>
</organism>
<name>E9G1J5_DAPPU</name>
<feature type="domain" description="Tyrosine-protein phosphatase" evidence="1">
    <location>
        <begin position="17"/>
        <end position="197"/>
    </location>
</feature>
<dbReference type="Proteomes" id="UP000000305">
    <property type="component" value="Unassembled WGS sequence"/>
</dbReference>
<gene>
    <name evidence="2" type="ORF">DAPPUDRAFT_236228</name>
</gene>